<dbReference type="GO" id="GO:0016226">
    <property type="term" value="P:iron-sulfur cluster assembly"/>
    <property type="evidence" value="ECO:0007669"/>
    <property type="project" value="InterPro"/>
</dbReference>
<dbReference type="AlphaFoldDB" id="A0A2L0E3J5"/>
<name>A0A2L0E3J5_LATSK</name>
<dbReference type="InterPro" id="IPR045595">
    <property type="entry name" value="SufBD_N"/>
</dbReference>
<gene>
    <name evidence="4" type="primary">sufB</name>
    <name evidence="4" type="ORF">QBD03_06370</name>
</gene>
<dbReference type="RefSeq" id="WP_104964132.1">
    <property type="nucleotide sequence ID" value="NZ_CBCPIJ010000001.1"/>
</dbReference>
<evidence type="ECO:0000313" key="5">
    <source>
        <dbReference type="Proteomes" id="UP001179858"/>
    </source>
</evidence>
<dbReference type="EMBL" id="CP122959">
    <property type="protein sequence ID" value="WGI18382.1"/>
    <property type="molecule type" value="Genomic_DNA"/>
</dbReference>
<dbReference type="Pfam" id="PF01458">
    <property type="entry name" value="SUFBD_core"/>
    <property type="match status" value="1"/>
</dbReference>
<dbReference type="Pfam" id="PF19295">
    <property type="entry name" value="SufBD_N"/>
    <property type="match status" value="1"/>
</dbReference>
<sequence length="467" mass="52685">MTEETTMPQFENYDYGFSDDVEPVFSTGRGLTEDVVRAISHEKKEPQWMLDFRLKSFHAYEKMPMPDFGPDLSGLDLEHMLYYQKATDKQYRDWEDVPDKIKETFDRLGVPEAERKYLAGSSAQYESEVVYHNMRDEFEKLGIIFTDMDTALREYPDIVKEYFSTLVKPTDNKFSALNSAVWSGGTFIYVPKGVRTDIPIQSYFRINAENSGQFERTLIVVDEGASVNYVEGCTAPSYSSDSLHAAVVEVFVKRDAYCRYTTIQNWSKNVYSLETKRAQAMENATMEWVDGNLGSKMTMKYPSVYLDGEGARGTMLSIAVAGEGVDQDSGARMIHAAPNTSSSIVSKSIAKDGGAVDYRGTVRFERDSDGSFAHVECDTIIMDDKSSSDTIPYNTILNGNVSMEHEAKVSKISEEQLYYLMSRGISEAKATEMIIMGFVEPFTKELPMEYAVELNRLISYEMEGSVG</sequence>
<reference evidence="4" key="1">
    <citation type="submission" date="2023-04" db="EMBL/GenBank/DDBJ databases">
        <title>Novel strain of Lactilactobacillus sakei and use thereof.</title>
        <authorList>
            <person name="Kim S.Y."/>
        </authorList>
    </citation>
    <scope>NUCLEOTIDE SEQUENCE</scope>
    <source>
        <strain evidence="4">HUP1</strain>
    </source>
</reference>
<evidence type="ECO:0000259" key="3">
    <source>
        <dbReference type="Pfam" id="PF19295"/>
    </source>
</evidence>
<dbReference type="InterPro" id="IPR037284">
    <property type="entry name" value="SUF_FeS_clus_asmbl_SufBD_sf"/>
</dbReference>
<dbReference type="InterPro" id="IPR000825">
    <property type="entry name" value="SUF_FeS_clus_asmbl_SufBD_core"/>
</dbReference>
<dbReference type="PANTHER" id="PTHR30508">
    <property type="entry name" value="FES CLUSTER ASSEMBLY PROTEIN SUF"/>
    <property type="match status" value="1"/>
</dbReference>
<evidence type="ECO:0000259" key="2">
    <source>
        <dbReference type="Pfam" id="PF01458"/>
    </source>
</evidence>
<dbReference type="SUPFAM" id="SSF101960">
    <property type="entry name" value="Stabilizer of iron transporter SufD"/>
    <property type="match status" value="1"/>
</dbReference>
<evidence type="ECO:0000256" key="1">
    <source>
        <dbReference type="ARBA" id="ARBA00043967"/>
    </source>
</evidence>
<dbReference type="InterPro" id="IPR055346">
    <property type="entry name" value="Fe-S_cluster_assembly_SufBD"/>
</dbReference>
<dbReference type="InterPro" id="IPR010231">
    <property type="entry name" value="SUF_FeS_clus_asmbl_SufB"/>
</dbReference>
<accession>A0A2L0E3J5</accession>
<proteinExistence type="inferred from homology"/>
<feature type="domain" description="SUF system FeS cluster assembly SufBD core" evidence="2">
    <location>
        <begin position="204"/>
        <end position="438"/>
    </location>
</feature>
<dbReference type="NCBIfam" id="TIGR01980">
    <property type="entry name" value="sufB"/>
    <property type="match status" value="1"/>
</dbReference>
<organism evidence="4 5">
    <name type="scientific">Latilactobacillus sakei</name>
    <name type="common">Lactobacillus sakei</name>
    <dbReference type="NCBI Taxonomy" id="1599"/>
    <lineage>
        <taxon>Bacteria</taxon>
        <taxon>Bacillati</taxon>
        <taxon>Bacillota</taxon>
        <taxon>Bacilli</taxon>
        <taxon>Lactobacillales</taxon>
        <taxon>Lactobacillaceae</taxon>
        <taxon>Latilactobacillus</taxon>
    </lineage>
</organism>
<dbReference type="PANTHER" id="PTHR30508:SF1">
    <property type="entry name" value="UPF0051 PROTEIN ABCI8, CHLOROPLASTIC-RELATED"/>
    <property type="match status" value="1"/>
</dbReference>
<evidence type="ECO:0000313" key="4">
    <source>
        <dbReference type="EMBL" id="WGI18382.1"/>
    </source>
</evidence>
<dbReference type="Proteomes" id="UP001179858">
    <property type="component" value="Chromosome"/>
</dbReference>
<comment type="similarity">
    <text evidence="1">Belongs to the iron-sulfur cluster assembly SufBD family.</text>
</comment>
<feature type="domain" description="SUF system FeS cluster assembly SufBD N-terminal" evidence="3">
    <location>
        <begin position="140"/>
        <end position="201"/>
    </location>
</feature>
<protein>
    <submittedName>
        <fullName evidence="4">Fe-S cluster assembly protein SufB</fullName>
    </submittedName>
</protein>